<name>A0A1B3WDI7_9FIRM</name>
<reference evidence="3" key="1">
    <citation type="submission" date="2016-08" db="EMBL/GenBank/DDBJ databases">
        <authorList>
            <person name="Holder M.E."/>
            <person name="Ajami N.J."/>
            <person name="Petrosino J.F."/>
        </authorList>
    </citation>
    <scope>NUCLEOTIDE SEQUENCE [LARGE SCALE GENOMIC DNA]</scope>
    <source>
        <strain evidence="3">F0677</strain>
    </source>
</reference>
<proteinExistence type="predicted"/>
<dbReference type="InterPro" id="IPR036653">
    <property type="entry name" value="CinA-like_C"/>
</dbReference>
<feature type="domain" description="CinA C-terminal" evidence="1">
    <location>
        <begin position="17"/>
        <end position="166"/>
    </location>
</feature>
<dbReference type="NCBIfam" id="TIGR00199">
    <property type="entry name" value="PncC_domain"/>
    <property type="match status" value="1"/>
</dbReference>
<dbReference type="InterPro" id="IPR008136">
    <property type="entry name" value="CinA_C"/>
</dbReference>
<accession>A0A1B3WDI7</accession>
<dbReference type="AlphaFoldDB" id="A0A1B3WDI7"/>
<dbReference type="SUPFAM" id="SSF142433">
    <property type="entry name" value="CinA-like"/>
    <property type="match status" value="1"/>
</dbReference>
<evidence type="ECO:0000313" key="2">
    <source>
        <dbReference type="EMBL" id="AOH39022.1"/>
    </source>
</evidence>
<sequence>MNNQYMKMNISHKNIEDLSKLLIEEIVNRNLLLCTAESCTGGLLAKILTDMPGSSVYFKGGIVAYWNEIKNKVLKVKQETLNRYTAVSSFVAIEMAIGVRKIYQCDLSIAITGYAGPGLGERGEEPGLVYIAISEPSGTQVYEEHFEGDRDSIRNKSVLKAMIHTLEYIYEFNLRR</sequence>
<dbReference type="EMBL" id="CP017037">
    <property type="protein sequence ID" value="AOH39022.1"/>
    <property type="molecule type" value="Genomic_DNA"/>
</dbReference>
<evidence type="ECO:0000259" key="1">
    <source>
        <dbReference type="Pfam" id="PF02464"/>
    </source>
</evidence>
<dbReference type="KEGG" id="dpn:BCB69_02960"/>
<gene>
    <name evidence="2" type="ORF">BCB69_02960</name>
</gene>
<evidence type="ECO:0000313" key="3">
    <source>
        <dbReference type="Proteomes" id="UP000094757"/>
    </source>
</evidence>
<dbReference type="STRING" id="39950.BCB69_02960"/>
<organism evidence="2 3">
    <name type="scientific">Dialister pneumosintes</name>
    <dbReference type="NCBI Taxonomy" id="39950"/>
    <lineage>
        <taxon>Bacteria</taxon>
        <taxon>Bacillati</taxon>
        <taxon>Bacillota</taxon>
        <taxon>Negativicutes</taxon>
        <taxon>Veillonellales</taxon>
        <taxon>Veillonellaceae</taxon>
        <taxon>Dialister</taxon>
    </lineage>
</organism>
<dbReference type="Proteomes" id="UP000094757">
    <property type="component" value="Chromosome"/>
</dbReference>
<dbReference type="Gene3D" id="3.90.950.20">
    <property type="entry name" value="CinA-like"/>
    <property type="match status" value="1"/>
</dbReference>
<protein>
    <recommendedName>
        <fullName evidence="1">CinA C-terminal domain-containing protein</fullName>
    </recommendedName>
</protein>
<dbReference type="Pfam" id="PF02464">
    <property type="entry name" value="CinA"/>
    <property type="match status" value="1"/>
</dbReference>